<dbReference type="Gene3D" id="3.30.240.20">
    <property type="entry name" value="bsu07140 like domains"/>
    <property type="match status" value="1"/>
</dbReference>
<evidence type="ECO:0000259" key="8">
    <source>
        <dbReference type="Pfam" id="PF04239"/>
    </source>
</evidence>
<comment type="subcellular location">
    <subcellularLocation>
        <location evidence="1">Cell membrane</location>
        <topology evidence="1">Multi-pass membrane protein</topology>
    </subcellularLocation>
</comment>
<comment type="similarity">
    <text evidence="2">Belongs to the UPF0702 family.</text>
</comment>
<keyword evidence="3" id="KW-1003">Cell membrane</keyword>
<dbReference type="InterPro" id="IPR007353">
    <property type="entry name" value="DUF421"/>
</dbReference>
<proteinExistence type="inferred from homology"/>
<feature type="domain" description="YetF C-terminal" evidence="8">
    <location>
        <begin position="79"/>
        <end position="146"/>
    </location>
</feature>
<dbReference type="Proteomes" id="UP000292302">
    <property type="component" value="Unassembled WGS sequence"/>
</dbReference>
<comment type="caution">
    <text evidence="10">The sequence shown here is derived from an EMBL/GenBank/DDBJ whole genome shotgun (WGS) entry which is preliminary data.</text>
</comment>
<dbReference type="RefSeq" id="WP_131181346.1">
    <property type="nucleotide sequence ID" value="NZ_QJUI01000015.1"/>
</dbReference>
<dbReference type="PANTHER" id="PTHR34582:SF6">
    <property type="entry name" value="UPF0702 TRANSMEMBRANE PROTEIN YCAP"/>
    <property type="match status" value="1"/>
</dbReference>
<keyword evidence="4 7" id="KW-0812">Transmembrane</keyword>
<dbReference type="AlphaFoldDB" id="A0A4Q9QIM3"/>
<sequence length="147" mass="16653">MDAVLRAAAIYFALMILFKFSGRRSLSELTLFDFVLLLIIGEATQQALLGDDFSVTNALLVIVTLLTIDVALSRIKWRWPRLDLWLEGSPVIVVEHGRPLEGRLRAAHMRVEDILESAREKQGLERVEQIKFAIIEKNGKISIIPNE</sequence>
<protein>
    <recommendedName>
        <fullName evidence="12">DUF421 domain-containing protein</fullName>
    </recommendedName>
</protein>
<dbReference type="Pfam" id="PF04239">
    <property type="entry name" value="DUF421"/>
    <property type="match status" value="1"/>
</dbReference>
<keyword evidence="5 7" id="KW-1133">Transmembrane helix</keyword>
<dbReference type="Pfam" id="PF20730">
    <property type="entry name" value="YetF_N"/>
    <property type="match status" value="1"/>
</dbReference>
<evidence type="ECO:0000313" key="10">
    <source>
        <dbReference type="EMBL" id="TBU75823.1"/>
    </source>
</evidence>
<dbReference type="GO" id="GO:0005886">
    <property type="term" value="C:plasma membrane"/>
    <property type="evidence" value="ECO:0007669"/>
    <property type="project" value="UniProtKB-SubCell"/>
</dbReference>
<reference evidence="10 11" key="1">
    <citation type="submission" date="2018-06" db="EMBL/GenBank/DDBJ databases">
        <title>Three novel Pseudomonas species isolated from symptomatic oak.</title>
        <authorList>
            <person name="Bueno-Gonzalez V."/>
            <person name="Brady C."/>
        </authorList>
    </citation>
    <scope>NUCLEOTIDE SEQUENCE [LARGE SCALE GENOMIC DNA]</scope>
    <source>
        <strain evidence="10 11">P9A</strain>
    </source>
</reference>
<name>A0A4Q9QIM3_9GAMM</name>
<dbReference type="EMBL" id="QJUI01000015">
    <property type="protein sequence ID" value="TBU75823.1"/>
    <property type="molecule type" value="Genomic_DNA"/>
</dbReference>
<organism evidence="10 11">
    <name type="scientific">Phytopseudomonas daroniae</name>
    <dbReference type="NCBI Taxonomy" id="2487519"/>
    <lineage>
        <taxon>Bacteria</taxon>
        <taxon>Pseudomonadati</taxon>
        <taxon>Pseudomonadota</taxon>
        <taxon>Gammaproteobacteria</taxon>
        <taxon>Pseudomonadales</taxon>
        <taxon>Pseudomonadaceae</taxon>
        <taxon>Phytopseudomonas</taxon>
    </lineage>
</organism>
<dbReference type="PANTHER" id="PTHR34582">
    <property type="entry name" value="UPF0702 TRANSMEMBRANE PROTEIN YCAP"/>
    <property type="match status" value="1"/>
</dbReference>
<keyword evidence="6 7" id="KW-0472">Membrane</keyword>
<feature type="domain" description="YetF-like N-terminal transmembrane" evidence="9">
    <location>
        <begin position="12"/>
        <end position="67"/>
    </location>
</feature>
<evidence type="ECO:0000256" key="3">
    <source>
        <dbReference type="ARBA" id="ARBA00022475"/>
    </source>
</evidence>
<evidence type="ECO:0000313" key="11">
    <source>
        <dbReference type="Proteomes" id="UP000292302"/>
    </source>
</evidence>
<evidence type="ECO:0008006" key="12">
    <source>
        <dbReference type="Google" id="ProtNLM"/>
    </source>
</evidence>
<dbReference type="OrthoDB" id="9793799at2"/>
<evidence type="ECO:0000256" key="4">
    <source>
        <dbReference type="ARBA" id="ARBA00022692"/>
    </source>
</evidence>
<evidence type="ECO:0000259" key="9">
    <source>
        <dbReference type="Pfam" id="PF20730"/>
    </source>
</evidence>
<accession>A0A4Q9QIM3</accession>
<feature type="transmembrane region" description="Helical" evidence="7">
    <location>
        <begin position="6"/>
        <end position="22"/>
    </location>
</feature>
<keyword evidence="11" id="KW-1185">Reference proteome</keyword>
<evidence type="ECO:0000256" key="2">
    <source>
        <dbReference type="ARBA" id="ARBA00006448"/>
    </source>
</evidence>
<evidence type="ECO:0000256" key="6">
    <source>
        <dbReference type="ARBA" id="ARBA00023136"/>
    </source>
</evidence>
<evidence type="ECO:0000256" key="5">
    <source>
        <dbReference type="ARBA" id="ARBA00022989"/>
    </source>
</evidence>
<feature type="transmembrane region" description="Helical" evidence="7">
    <location>
        <begin position="54"/>
        <end position="72"/>
    </location>
</feature>
<dbReference type="InterPro" id="IPR048454">
    <property type="entry name" value="YetF_N"/>
</dbReference>
<dbReference type="InterPro" id="IPR023090">
    <property type="entry name" value="UPF0702_alpha/beta_dom_sf"/>
</dbReference>
<gene>
    <name evidence="10" type="ORF">DNK06_17835</name>
</gene>
<feature type="transmembrane region" description="Helical" evidence="7">
    <location>
        <begin position="29"/>
        <end position="48"/>
    </location>
</feature>
<evidence type="ECO:0000256" key="1">
    <source>
        <dbReference type="ARBA" id="ARBA00004651"/>
    </source>
</evidence>
<evidence type="ECO:0000256" key="7">
    <source>
        <dbReference type="SAM" id="Phobius"/>
    </source>
</evidence>